<keyword evidence="2" id="KW-1185">Reference proteome</keyword>
<reference evidence="1" key="1">
    <citation type="submission" date="2019-07" db="EMBL/GenBank/DDBJ databases">
        <title>Annotation for the trematode Paragonimus miyazaki's.</title>
        <authorList>
            <person name="Choi Y.-J."/>
        </authorList>
    </citation>
    <scope>NUCLEOTIDE SEQUENCE</scope>
    <source>
        <strain evidence="1">Japan</strain>
    </source>
</reference>
<dbReference type="EMBL" id="JTDE01021860">
    <property type="protein sequence ID" value="KAF7232369.1"/>
    <property type="molecule type" value="Genomic_DNA"/>
</dbReference>
<name>A0A8S9Y904_9TREM</name>
<dbReference type="AlphaFoldDB" id="A0A8S9Y904"/>
<proteinExistence type="predicted"/>
<evidence type="ECO:0000313" key="1">
    <source>
        <dbReference type="EMBL" id="KAF7232369.1"/>
    </source>
</evidence>
<accession>A0A8S9Y904</accession>
<organism evidence="1 2">
    <name type="scientific">Paragonimus skrjabini miyazakii</name>
    <dbReference type="NCBI Taxonomy" id="59628"/>
    <lineage>
        <taxon>Eukaryota</taxon>
        <taxon>Metazoa</taxon>
        <taxon>Spiralia</taxon>
        <taxon>Lophotrochozoa</taxon>
        <taxon>Platyhelminthes</taxon>
        <taxon>Trematoda</taxon>
        <taxon>Digenea</taxon>
        <taxon>Plagiorchiida</taxon>
        <taxon>Troglotremata</taxon>
        <taxon>Troglotrematidae</taxon>
        <taxon>Paragonimus</taxon>
    </lineage>
</organism>
<dbReference type="Proteomes" id="UP000822476">
    <property type="component" value="Unassembled WGS sequence"/>
</dbReference>
<gene>
    <name evidence="1" type="ORF">EG68_10477</name>
</gene>
<comment type="caution">
    <text evidence="1">The sequence shown here is derived from an EMBL/GenBank/DDBJ whole genome shotgun (WGS) entry which is preliminary data.</text>
</comment>
<sequence length="105" mass="11999">MVIADNDYISNYSVAAAQPEFSIRDNYPGLKNYAFTSAYFFPFEFIMQCITETQVLWDKLTQSQCLFRSINTSDNLAPNLVVHGFISIMRRGIEPTTHIHRTTGP</sequence>
<evidence type="ECO:0000313" key="2">
    <source>
        <dbReference type="Proteomes" id="UP000822476"/>
    </source>
</evidence>
<protein>
    <submittedName>
        <fullName evidence="1">Uncharacterized protein</fullName>
    </submittedName>
</protein>